<comment type="caution">
    <text evidence="3">The sequence shown here is derived from an EMBL/GenBank/DDBJ whole genome shotgun (WGS) entry which is preliminary data.</text>
</comment>
<name>A0A401H2N1_9APHY</name>
<keyword evidence="2" id="KW-0812">Transmembrane</keyword>
<dbReference type="AlphaFoldDB" id="A0A401H2N1"/>
<dbReference type="OrthoDB" id="2749813at2759"/>
<evidence type="ECO:0000256" key="2">
    <source>
        <dbReference type="SAM" id="Phobius"/>
    </source>
</evidence>
<evidence type="ECO:0000256" key="1">
    <source>
        <dbReference type="SAM" id="MobiDB-lite"/>
    </source>
</evidence>
<gene>
    <name evidence="3" type="ORF">SCP_1400920</name>
</gene>
<dbReference type="EMBL" id="BFAD01000014">
    <property type="protein sequence ID" value="GBE88687.1"/>
    <property type="molecule type" value="Genomic_DNA"/>
</dbReference>
<keyword evidence="2" id="KW-0472">Membrane</keyword>
<feature type="region of interest" description="Disordered" evidence="1">
    <location>
        <begin position="47"/>
        <end position="76"/>
    </location>
</feature>
<sequence>MSSRARSRPLAITTVVGTVATLGYMYVAGTQSKRDRAHDSIFKDSFKQAGNLKPGDSDVRMGSSAVRTAMHGNKKS</sequence>
<proteinExistence type="predicted"/>
<dbReference type="Proteomes" id="UP000287166">
    <property type="component" value="Unassembled WGS sequence"/>
</dbReference>
<protein>
    <submittedName>
        <fullName evidence="3">Uncharacterized protein</fullName>
    </submittedName>
</protein>
<dbReference type="InParanoid" id="A0A401H2N1"/>
<dbReference type="RefSeq" id="XP_027619600.1">
    <property type="nucleotide sequence ID" value="XM_027763799.1"/>
</dbReference>
<accession>A0A401H2N1</accession>
<dbReference type="GeneID" id="38785604"/>
<reference evidence="3 4" key="1">
    <citation type="journal article" date="2018" name="Sci. Rep.">
        <title>Genome sequence of the cauliflower mushroom Sparassis crispa (Hanabiratake) and its association with beneficial usage.</title>
        <authorList>
            <person name="Kiyama R."/>
            <person name="Furutani Y."/>
            <person name="Kawaguchi K."/>
            <person name="Nakanishi T."/>
        </authorList>
    </citation>
    <scope>NUCLEOTIDE SEQUENCE [LARGE SCALE GENOMIC DNA]</scope>
</reference>
<keyword evidence="2" id="KW-1133">Transmembrane helix</keyword>
<evidence type="ECO:0000313" key="4">
    <source>
        <dbReference type="Proteomes" id="UP000287166"/>
    </source>
</evidence>
<feature type="transmembrane region" description="Helical" evidence="2">
    <location>
        <begin position="9"/>
        <end position="27"/>
    </location>
</feature>
<keyword evidence="4" id="KW-1185">Reference proteome</keyword>
<organism evidence="3 4">
    <name type="scientific">Sparassis crispa</name>
    <dbReference type="NCBI Taxonomy" id="139825"/>
    <lineage>
        <taxon>Eukaryota</taxon>
        <taxon>Fungi</taxon>
        <taxon>Dikarya</taxon>
        <taxon>Basidiomycota</taxon>
        <taxon>Agaricomycotina</taxon>
        <taxon>Agaricomycetes</taxon>
        <taxon>Polyporales</taxon>
        <taxon>Sparassidaceae</taxon>
        <taxon>Sparassis</taxon>
    </lineage>
</organism>
<evidence type="ECO:0000313" key="3">
    <source>
        <dbReference type="EMBL" id="GBE88687.1"/>
    </source>
</evidence>